<name>A0AA41Q4L3_9ACTN</name>
<dbReference type="EMBL" id="JAKFHA010000024">
    <property type="protein sequence ID" value="MCF2531453.1"/>
    <property type="molecule type" value="Genomic_DNA"/>
</dbReference>
<evidence type="ECO:0000313" key="2">
    <source>
        <dbReference type="Proteomes" id="UP001165378"/>
    </source>
</evidence>
<dbReference type="Proteomes" id="UP001165378">
    <property type="component" value="Unassembled WGS sequence"/>
</dbReference>
<reference evidence="1" key="1">
    <citation type="submission" date="2022-01" db="EMBL/GenBank/DDBJ databases">
        <title>Genome-Based Taxonomic Classification of the Phylum Actinobacteria.</title>
        <authorList>
            <person name="Gao Y."/>
        </authorList>
    </citation>
    <scope>NUCLEOTIDE SEQUENCE</scope>
    <source>
        <strain evidence="1">KLBMP 8922</strain>
    </source>
</reference>
<proteinExistence type="predicted"/>
<gene>
    <name evidence="1" type="ORF">LZ495_30135</name>
</gene>
<evidence type="ECO:0000313" key="1">
    <source>
        <dbReference type="EMBL" id="MCF2531453.1"/>
    </source>
</evidence>
<dbReference type="AlphaFoldDB" id="A0AA41Q4L3"/>
<comment type="caution">
    <text evidence="1">The sequence shown here is derived from an EMBL/GenBank/DDBJ whole genome shotgun (WGS) entry which is preliminary data.</text>
</comment>
<accession>A0AA41Q4L3</accession>
<keyword evidence="2" id="KW-1185">Reference proteome</keyword>
<organism evidence="1 2">
    <name type="scientific">Yinghuangia soli</name>
    <dbReference type="NCBI Taxonomy" id="2908204"/>
    <lineage>
        <taxon>Bacteria</taxon>
        <taxon>Bacillati</taxon>
        <taxon>Actinomycetota</taxon>
        <taxon>Actinomycetes</taxon>
        <taxon>Kitasatosporales</taxon>
        <taxon>Streptomycetaceae</taxon>
        <taxon>Yinghuangia</taxon>
    </lineage>
</organism>
<sequence length="57" mass="5973">MSDHDNTAAKADVVARVRDRYARAPAASGETVLELGYGIDVLPATRRVGIAPRPGPA</sequence>
<dbReference type="RefSeq" id="WP_235056106.1">
    <property type="nucleotide sequence ID" value="NZ_JAKFHA010000024.1"/>
</dbReference>
<protein>
    <submittedName>
        <fullName evidence="1">Uncharacterized protein</fullName>
    </submittedName>
</protein>